<dbReference type="PANTHER" id="PTHR10426">
    <property type="entry name" value="STRICTOSIDINE SYNTHASE-RELATED"/>
    <property type="match status" value="1"/>
</dbReference>
<evidence type="ECO:0000256" key="4">
    <source>
        <dbReference type="ARBA" id="ARBA00023180"/>
    </source>
</evidence>
<organism evidence="7 8">
    <name type="scientific">Stephania yunnanensis</name>
    <dbReference type="NCBI Taxonomy" id="152371"/>
    <lineage>
        <taxon>Eukaryota</taxon>
        <taxon>Viridiplantae</taxon>
        <taxon>Streptophyta</taxon>
        <taxon>Embryophyta</taxon>
        <taxon>Tracheophyta</taxon>
        <taxon>Spermatophyta</taxon>
        <taxon>Magnoliopsida</taxon>
        <taxon>Ranunculales</taxon>
        <taxon>Menispermaceae</taxon>
        <taxon>Menispermoideae</taxon>
        <taxon>Cissampelideae</taxon>
        <taxon>Stephania</taxon>
    </lineage>
</organism>
<accession>A0AAP0JY18</accession>
<comment type="subcellular location">
    <subcellularLocation>
        <location evidence="1">Vacuole</location>
    </subcellularLocation>
</comment>
<gene>
    <name evidence="7" type="ORF">Syun_011571</name>
</gene>
<dbReference type="Pfam" id="PF03088">
    <property type="entry name" value="Str_synth"/>
    <property type="match status" value="1"/>
</dbReference>
<comment type="similarity">
    <text evidence="2">Belongs to the strictosidine synthase family.</text>
</comment>
<dbReference type="InterPro" id="IPR018119">
    <property type="entry name" value="Strictosidine_synth_cons-reg"/>
</dbReference>
<reference evidence="7 8" key="1">
    <citation type="submission" date="2024-01" db="EMBL/GenBank/DDBJ databases">
        <title>Genome assemblies of Stephania.</title>
        <authorList>
            <person name="Yang L."/>
        </authorList>
    </citation>
    <scope>NUCLEOTIDE SEQUENCE [LARGE SCALE GENOMIC DNA]</scope>
    <source>
        <strain evidence="7">YNDBR</strain>
        <tissue evidence="7">Leaf</tissue>
    </source>
</reference>
<name>A0AAP0JY18_9MAGN</name>
<dbReference type="Proteomes" id="UP001420932">
    <property type="component" value="Unassembled WGS sequence"/>
</dbReference>
<evidence type="ECO:0000313" key="8">
    <source>
        <dbReference type="Proteomes" id="UP001420932"/>
    </source>
</evidence>
<dbReference type="EMBL" id="JBBNAF010000005">
    <property type="protein sequence ID" value="KAK9142171.1"/>
    <property type="molecule type" value="Genomic_DNA"/>
</dbReference>
<sequence length="358" mass="40040">MSRMRDINGAPDNTHPIPTKYSNDLRSWPRLRADDHSNQRHEYDSLGPWTLIMCLQALLLQILISTSPTAISTVSGFRWNDDLQKVVKLGDGFLKKPEDVCVDNKGTFYTVTRDGWAKRKHRNEAWENWKKLGGNALLGVAMSNDGHLLVCDANKASPHLIGFADDVIQASDGTIYFSDVSTKYGLSNWVYDVLEGKPHGRLLKYSPQTGHTSIHLNHLSFPNGVALSRKQDFLVVCETWKFRCLKHWLKGKLKGNTSIFVDNLPGGPDNINLAPDGSFWIALLNLRTSGTKELVLEGVAGKAMVMKVSEDGKMIRKLDDSRGKVMGFVTSALEFEEHLYLGNLNSTFIGRLNLNKIT</sequence>
<dbReference type="PANTHER" id="PTHR10426:SF68">
    <property type="entry name" value="OS07G0614000 PROTEIN"/>
    <property type="match status" value="1"/>
</dbReference>
<dbReference type="GO" id="GO:0016787">
    <property type="term" value="F:hydrolase activity"/>
    <property type="evidence" value="ECO:0007669"/>
    <property type="project" value="TreeGrafter"/>
</dbReference>
<dbReference type="Gene3D" id="2.120.10.30">
    <property type="entry name" value="TolB, C-terminal domain"/>
    <property type="match status" value="1"/>
</dbReference>
<feature type="region of interest" description="Disordered" evidence="5">
    <location>
        <begin position="1"/>
        <end position="21"/>
    </location>
</feature>
<evidence type="ECO:0000256" key="5">
    <source>
        <dbReference type="SAM" id="MobiDB-lite"/>
    </source>
</evidence>
<comment type="caution">
    <text evidence="7">The sequence shown here is derived from an EMBL/GenBank/DDBJ whole genome shotgun (WGS) entry which is preliminary data.</text>
</comment>
<dbReference type="GO" id="GO:0012505">
    <property type="term" value="C:endomembrane system"/>
    <property type="evidence" value="ECO:0007669"/>
    <property type="project" value="TreeGrafter"/>
</dbReference>
<feature type="domain" description="Strictosidine synthase conserved region" evidence="6">
    <location>
        <begin position="168"/>
        <end position="251"/>
    </location>
</feature>
<evidence type="ECO:0000256" key="2">
    <source>
        <dbReference type="ARBA" id="ARBA00009191"/>
    </source>
</evidence>
<dbReference type="GO" id="GO:0005773">
    <property type="term" value="C:vacuole"/>
    <property type="evidence" value="ECO:0007669"/>
    <property type="project" value="UniProtKB-SubCell"/>
</dbReference>
<evidence type="ECO:0000259" key="6">
    <source>
        <dbReference type="Pfam" id="PF03088"/>
    </source>
</evidence>
<protein>
    <recommendedName>
        <fullName evidence="6">Strictosidine synthase conserved region domain-containing protein</fullName>
    </recommendedName>
</protein>
<evidence type="ECO:0000313" key="7">
    <source>
        <dbReference type="EMBL" id="KAK9142171.1"/>
    </source>
</evidence>
<evidence type="ECO:0000256" key="3">
    <source>
        <dbReference type="ARBA" id="ARBA00022554"/>
    </source>
</evidence>
<evidence type="ECO:0000256" key="1">
    <source>
        <dbReference type="ARBA" id="ARBA00004116"/>
    </source>
</evidence>
<keyword evidence="4" id="KW-0325">Glycoprotein</keyword>
<keyword evidence="3" id="KW-0926">Vacuole</keyword>
<dbReference type="SUPFAM" id="SSF63829">
    <property type="entry name" value="Calcium-dependent phosphotriesterase"/>
    <property type="match status" value="1"/>
</dbReference>
<dbReference type="Pfam" id="PF20067">
    <property type="entry name" value="SSL_N"/>
    <property type="match status" value="1"/>
</dbReference>
<dbReference type="AlphaFoldDB" id="A0AAP0JY18"/>
<keyword evidence="8" id="KW-1185">Reference proteome</keyword>
<proteinExistence type="inferred from homology"/>
<dbReference type="InterPro" id="IPR011042">
    <property type="entry name" value="6-blade_b-propeller_TolB-like"/>
</dbReference>